<evidence type="ECO:0000256" key="8">
    <source>
        <dbReference type="ARBA" id="ARBA00022801"/>
    </source>
</evidence>
<dbReference type="GO" id="GO:0008360">
    <property type="term" value="P:regulation of cell shape"/>
    <property type="evidence" value="ECO:0007669"/>
    <property type="project" value="UniProtKB-KW"/>
</dbReference>
<dbReference type="InterPro" id="IPR023346">
    <property type="entry name" value="Lysozyme-like_dom_sf"/>
</dbReference>
<keyword evidence="9" id="KW-0133">Cell shape</keyword>
<keyword evidence="20" id="KW-1185">Reference proteome</keyword>
<evidence type="ECO:0000256" key="5">
    <source>
        <dbReference type="ARBA" id="ARBA00022670"/>
    </source>
</evidence>
<sequence length="692" mass="73839">MADRSKGKTKQEPARRKGETSRRKPANDPGPLGRAVRFVVLGTLGLLWRIFWRLGLVGAAVLALATGYYYTQLPAPGVLFDGRGGGSVTMLDRDGNVFAWRGEQYGGELRATEVSPHLIHAVVSAEDRRFWDHAGVDPRGLARAMLVNLRAGRIVQGGSTLTQQVAKNVFLTAERSLERKLKEVPMALALELKYDKEDILSIYLNRVYLGAGTYGFEAASQRYFGKSARLLTPAEAAMLAGLLRAPSRYAPTSDLDRAQGRASVIIRLMEEEGYLTQAQVTEALANPARLSAAAAARAGGYFADWVMETAPGFLAKDTTEDVTMATTFDPEIQRKAEAALARVFDEKVKEGSTAQAAIVVMSRDGAVRAIVGGREHAAGQFNRASQALRQTGSAFKPVVYAAALEAGWSPNDIVEDAPLTIGNWSPSNYDNRFRGPMTLTDALANSINTVAVRVSEQVGRERVAELATRMGITSPIAPGPAVALGTSEATLVDMTGVFATIANAGRSAAPYGISEIRLRGDDLPLMRGDAGSGAQVISPRSAGLLTYMMREVIEAGTGRRARLPAHEAAGKTGTTQAARDAWFIGFTADYVTGVWMGNDDNTPLTGVTGGGLPAEIWREAMTAIQDGIEPKPLDIVTPEPSSVILAEEFGRGRDTVVERVFNDVLRGLLGGGDTRSGGGGGGDFRPGRASDR</sequence>
<keyword evidence="16" id="KW-0812">Transmembrane</keyword>
<evidence type="ECO:0000256" key="13">
    <source>
        <dbReference type="ARBA" id="ARBA00034000"/>
    </source>
</evidence>
<evidence type="ECO:0000313" key="19">
    <source>
        <dbReference type="EMBL" id="MBK0400544.1"/>
    </source>
</evidence>
<evidence type="ECO:0000256" key="2">
    <source>
        <dbReference type="ARBA" id="ARBA00007090"/>
    </source>
</evidence>
<evidence type="ECO:0000259" key="17">
    <source>
        <dbReference type="Pfam" id="PF00905"/>
    </source>
</evidence>
<dbReference type="GO" id="GO:0008658">
    <property type="term" value="F:penicillin binding"/>
    <property type="evidence" value="ECO:0007669"/>
    <property type="project" value="InterPro"/>
</dbReference>
<feature type="compositionally biased region" description="Basic and acidic residues" evidence="15">
    <location>
        <begin position="1"/>
        <end position="26"/>
    </location>
</feature>
<evidence type="ECO:0000256" key="3">
    <source>
        <dbReference type="ARBA" id="ARBA00007739"/>
    </source>
</evidence>
<reference evidence="19" key="1">
    <citation type="submission" date="2020-12" db="EMBL/GenBank/DDBJ databases">
        <title>Bacterial taxonomy.</title>
        <authorList>
            <person name="Pan X."/>
        </authorList>
    </citation>
    <scope>NUCLEOTIDE SEQUENCE</scope>
    <source>
        <strain evidence="19">M0105</strain>
    </source>
</reference>
<keyword evidence="8" id="KW-0378">Hydrolase</keyword>
<evidence type="ECO:0000256" key="9">
    <source>
        <dbReference type="ARBA" id="ARBA00022960"/>
    </source>
</evidence>
<evidence type="ECO:0000313" key="20">
    <source>
        <dbReference type="Proteomes" id="UP000655420"/>
    </source>
</evidence>
<keyword evidence="12" id="KW-0961">Cell wall biogenesis/degradation</keyword>
<evidence type="ECO:0000256" key="4">
    <source>
        <dbReference type="ARBA" id="ARBA00022645"/>
    </source>
</evidence>
<feature type="compositionally biased region" description="Gly residues" evidence="15">
    <location>
        <begin position="671"/>
        <end position="684"/>
    </location>
</feature>
<evidence type="ECO:0000256" key="6">
    <source>
        <dbReference type="ARBA" id="ARBA00022676"/>
    </source>
</evidence>
<evidence type="ECO:0000256" key="10">
    <source>
        <dbReference type="ARBA" id="ARBA00022984"/>
    </source>
</evidence>
<dbReference type="Gene3D" id="1.10.3810.10">
    <property type="entry name" value="Biosynthetic peptidoglycan transglycosylase-like"/>
    <property type="match status" value="1"/>
</dbReference>
<keyword evidence="7" id="KW-0808">Transferase</keyword>
<comment type="pathway">
    <text evidence="1">Cell wall biogenesis; peptidoglycan biosynthesis.</text>
</comment>
<comment type="catalytic activity">
    <reaction evidence="14">
        <text>[GlcNAc-(1-&gt;4)-Mur2Ac(oyl-L-Ala-gamma-D-Glu-L-Lys-D-Ala-D-Ala)](n)-di-trans,octa-cis-undecaprenyl diphosphate + beta-D-GlcNAc-(1-&gt;4)-Mur2Ac(oyl-L-Ala-gamma-D-Glu-L-Lys-D-Ala-D-Ala)-di-trans,octa-cis-undecaprenyl diphosphate = [GlcNAc-(1-&gt;4)-Mur2Ac(oyl-L-Ala-gamma-D-Glu-L-Lys-D-Ala-D-Ala)](n+1)-di-trans,octa-cis-undecaprenyl diphosphate + di-trans,octa-cis-undecaprenyl diphosphate + H(+)</text>
        <dbReference type="Rhea" id="RHEA:23708"/>
        <dbReference type="Rhea" id="RHEA-COMP:9602"/>
        <dbReference type="Rhea" id="RHEA-COMP:9603"/>
        <dbReference type="ChEBI" id="CHEBI:15378"/>
        <dbReference type="ChEBI" id="CHEBI:58405"/>
        <dbReference type="ChEBI" id="CHEBI:60033"/>
        <dbReference type="ChEBI" id="CHEBI:78435"/>
        <dbReference type="EC" id="2.4.99.28"/>
    </reaction>
</comment>
<dbReference type="Pfam" id="PF00912">
    <property type="entry name" value="Transgly"/>
    <property type="match status" value="1"/>
</dbReference>
<gene>
    <name evidence="19" type="ORF">H0I76_15190</name>
</gene>
<evidence type="ECO:0000256" key="11">
    <source>
        <dbReference type="ARBA" id="ARBA00023268"/>
    </source>
</evidence>
<dbReference type="EMBL" id="JAEHHL010000009">
    <property type="protein sequence ID" value="MBK0400544.1"/>
    <property type="molecule type" value="Genomic_DNA"/>
</dbReference>
<dbReference type="GO" id="GO:0009002">
    <property type="term" value="F:serine-type D-Ala-D-Ala carboxypeptidase activity"/>
    <property type="evidence" value="ECO:0007669"/>
    <property type="project" value="UniProtKB-EC"/>
</dbReference>
<dbReference type="InterPro" id="IPR001264">
    <property type="entry name" value="Glyco_trans_51"/>
</dbReference>
<dbReference type="GO" id="GO:0009252">
    <property type="term" value="P:peptidoglycan biosynthetic process"/>
    <property type="evidence" value="ECO:0007669"/>
    <property type="project" value="UniProtKB-UniPathway"/>
</dbReference>
<comment type="catalytic activity">
    <reaction evidence="13">
        <text>Preferential cleavage: (Ac)2-L-Lys-D-Ala-|-D-Ala. Also transpeptidation of peptidyl-alanyl moieties that are N-acyl substituents of D-alanine.</text>
        <dbReference type="EC" id="3.4.16.4"/>
    </reaction>
</comment>
<evidence type="ECO:0000256" key="16">
    <source>
        <dbReference type="SAM" id="Phobius"/>
    </source>
</evidence>
<evidence type="ECO:0000256" key="14">
    <source>
        <dbReference type="ARBA" id="ARBA00049902"/>
    </source>
</evidence>
<keyword evidence="6" id="KW-0328">Glycosyltransferase</keyword>
<feature type="region of interest" description="Disordered" evidence="15">
    <location>
        <begin position="1"/>
        <end position="29"/>
    </location>
</feature>
<evidence type="ECO:0000256" key="15">
    <source>
        <dbReference type="SAM" id="MobiDB-lite"/>
    </source>
</evidence>
<feature type="domain" description="Penicillin-binding protein transpeptidase" evidence="17">
    <location>
        <begin position="357"/>
        <end position="619"/>
    </location>
</feature>
<dbReference type="GO" id="GO:0006508">
    <property type="term" value="P:proteolysis"/>
    <property type="evidence" value="ECO:0007669"/>
    <property type="project" value="UniProtKB-KW"/>
</dbReference>
<dbReference type="GO" id="GO:0008955">
    <property type="term" value="F:peptidoglycan glycosyltransferase activity"/>
    <property type="evidence" value="ECO:0007669"/>
    <property type="project" value="UniProtKB-EC"/>
</dbReference>
<dbReference type="AlphaFoldDB" id="A0A8J7M926"/>
<dbReference type="InterPro" id="IPR001460">
    <property type="entry name" value="PCN-bd_Tpept"/>
</dbReference>
<evidence type="ECO:0000256" key="7">
    <source>
        <dbReference type="ARBA" id="ARBA00022679"/>
    </source>
</evidence>
<feature type="transmembrane region" description="Helical" evidence="16">
    <location>
        <begin position="50"/>
        <end position="70"/>
    </location>
</feature>
<dbReference type="GO" id="GO:0071555">
    <property type="term" value="P:cell wall organization"/>
    <property type="evidence" value="ECO:0007669"/>
    <property type="project" value="UniProtKB-KW"/>
</dbReference>
<dbReference type="Pfam" id="PF00905">
    <property type="entry name" value="Transpeptidase"/>
    <property type="match status" value="1"/>
</dbReference>
<keyword evidence="16" id="KW-1133">Transmembrane helix</keyword>
<dbReference type="NCBIfam" id="TIGR02074">
    <property type="entry name" value="PBP_1a_fam"/>
    <property type="match status" value="1"/>
</dbReference>
<keyword evidence="10" id="KW-0573">Peptidoglycan synthesis</keyword>
<evidence type="ECO:0000256" key="12">
    <source>
        <dbReference type="ARBA" id="ARBA00023316"/>
    </source>
</evidence>
<keyword evidence="11" id="KW-0511">Multifunctional enzyme</keyword>
<dbReference type="InterPro" id="IPR036950">
    <property type="entry name" value="PBP_transglycosylase"/>
</dbReference>
<protein>
    <submittedName>
        <fullName evidence="19">PBP1A family penicillin-binding protein</fullName>
    </submittedName>
</protein>
<dbReference type="SUPFAM" id="SSF56601">
    <property type="entry name" value="beta-lactamase/transpeptidase-like"/>
    <property type="match status" value="1"/>
</dbReference>
<name>A0A8J7M926_9RHOB</name>
<feature type="region of interest" description="Disordered" evidence="15">
    <location>
        <begin position="671"/>
        <end position="692"/>
    </location>
</feature>
<dbReference type="PANTHER" id="PTHR32282:SF33">
    <property type="entry name" value="PEPTIDOGLYCAN GLYCOSYLTRANSFERASE"/>
    <property type="match status" value="1"/>
</dbReference>
<dbReference type="Proteomes" id="UP000655420">
    <property type="component" value="Unassembled WGS sequence"/>
</dbReference>
<dbReference type="PANTHER" id="PTHR32282">
    <property type="entry name" value="BINDING PROTEIN TRANSPEPTIDASE, PUTATIVE-RELATED"/>
    <property type="match status" value="1"/>
</dbReference>
<dbReference type="UniPathway" id="UPA00219"/>
<keyword evidence="5" id="KW-0645">Protease</keyword>
<keyword evidence="4" id="KW-0121">Carboxypeptidase</keyword>
<dbReference type="Gene3D" id="3.40.710.10">
    <property type="entry name" value="DD-peptidase/beta-lactamase superfamily"/>
    <property type="match status" value="1"/>
</dbReference>
<comment type="similarity">
    <text evidence="2">In the C-terminal section; belongs to the transpeptidase family.</text>
</comment>
<accession>A0A8J7M926</accession>
<feature type="domain" description="Glycosyl transferase family 51" evidence="18">
    <location>
        <begin position="104"/>
        <end position="269"/>
    </location>
</feature>
<dbReference type="InterPro" id="IPR050396">
    <property type="entry name" value="Glycosyltr_51/Transpeptidase"/>
</dbReference>
<keyword evidence="16" id="KW-0472">Membrane</keyword>
<comment type="caution">
    <text evidence="19">The sequence shown here is derived from an EMBL/GenBank/DDBJ whole genome shotgun (WGS) entry which is preliminary data.</text>
</comment>
<comment type="similarity">
    <text evidence="3">In the N-terminal section; belongs to the glycosyltransferase 51 family.</text>
</comment>
<evidence type="ECO:0000259" key="18">
    <source>
        <dbReference type="Pfam" id="PF00912"/>
    </source>
</evidence>
<proteinExistence type="inferred from homology"/>
<dbReference type="FunFam" id="1.10.3810.10:FF:000001">
    <property type="entry name" value="Penicillin-binding protein 1A"/>
    <property type="match status" value="1"/>
</dbReference>
<dbReference type="InterPro" id="IPR012338">
    <property type="entry name" value="Beta-lactam/transpept-like"/>
</dbReference>
<dbReference type="SUPFAM" id="SSF53955">
    <property type="entry name" value="Lysozyme-like"/>
    <property type="match status" value="1"/>
</dbReference>
<evidence type="ECO:0000256" key="1">
    <source>
        <dbReference type="ARBA" id="ARBA00004752"/>
    </source>
</evidence>
<dbReference type="GO" id="GO:0030288">
    <property type="term" value="C:outer membrane-bounded periplasmic space"/>
    <property type="evidence" value="ECO:0007669"/>
    <property type="project" value="TreeGrafter"/>
</dbReference>
<organism evidence="19 20">
    <name type="scientific">Thermohalobaculum xanthum</name>
    <dbReference type="NCBI Taxonomy" id="2753746"/>
    <lineage>
        <taxon>Bacteria</taxon>
        <taxon>Pseudomonadati</taxon>
        <taxon>Pseudomonadota</taxon>
        <taxon>Alphaproteobacteria</taxon>
        <taxon>Rhodobacterales</taxon>
        <taxon>Paracoccaceae</taxon>
        <taxon>Thermohalobaculum</taxon>
    </lineage>
</organism>